<feature type="compositionally biased region" description="Polar residues" evidence="1">
    <location>
        <begin position="106"/>
        <end position="116"/>
    </location>
</feature>
<sequence length="172" mass="18747">MSVSGCGFAGRLAASLSKPVLLGLSDWLTVGMPLVTDWSTRRDGKSPILIGRHVEQRQRAHRLLSRSVGPQMRHAVDPTTCRQVGVPLSQSGRRDRAKTGRPPTPTATWRRQQMNSCFPLPNTPFPPHPFADSNSSQAGQVHLDAGQPTRATRRVESSGAAFPRHPREEAGS</sequence>
<keyword evidence="3" id="KW-1185">Reference proteome</keyword>
<evidence type="ECO:0000313" key="2">
    <source>
        <dbReference type="EMBL" id="VEL25979.1"/>
    </source>
</evidence>
<protein>
    <submittedName>
        <fullName evidence="2">Uncharacterized protein</fullName>
    </submittedName>
</protein>
<name>A0A3S5AUZ1_9PLAT</name>
<gene>
    <name evidence="2" type="ORF">PXEA_LOCUS19419</name>
</gene>
<feature type="region of interest" description="Disordered" evidence="1">
    <location>
        <begin position="85"/>
        <end position="172"/>
    </location>
</feature>
<comment type="caution">
    <text evidence="2">The sequence shown here is derived from an EMBL/GenBank/DDBJ whole genome shotgun (WGS) entry which is preliminary data.</text>
</comment>
<evidence type="ECO:0000313" key="3">
    <source>
        <dbReference type="Proteomes" id="UP000784294"/>
    </source>
</evidence>
<reference evidence="2" key="1">
    <citation type="submission" date="2018-11" db="EMBL/GenBank/DDBJ databases">
        <authorList>
            <consortium name="Pathogen Informatics"/>
        </authorList>
    </citation>
    <scope>NUCLEOTIDE SEQUENCE</scope>
</reference>
<proteinExistence type="predicted"/>
<dbReference type="AlphaFoldDB" id="A0A3S5AUZ1"/>
<feature type="non-terminal residue" evidence="2">
    <location>
        <position position="172"/>
    </location>
</feature>
<accession>A0A3S5AUZ1</accession>
<dbReference type="Proteomes" id="UP000784294">
    <property type="component" value="Unassembled WGS sequence"/>
</dbReference>
<dbReference type="EMBL" id="CAAALY010077320">
    <property type="protein sequence ID" value="VEL25979.1"/>
    <property type="molecule type" value="Genomic_DNA"/>
</dbReference>
<evidence type="ECO:0000256" key="1">
    <source>
        <dbReference type="SAM" id="MobiDB-lite"/>
    </source>
</evidence>
<organism evidence="2 3">
    <name type="scientific">Protopolystoma xenopodis</name>
    <dbReference type="NCBI Taxonomy" id="117903"/>
    <lineage>
        <taxon>Eukaryota</taxon>
        <taxon>Metazoa</taxon>
        <taxon>Spiralia</taxon>
        <taxon>Lophotrochozoa</taxon>
        <taxon>Platyhelminthes</taxon>
        <taxon>Monogenea</taxon>
        <taxon>Polyopisthocotylea</taxon>
        <taxon>Polystomatidea</taxon>
        <taxon>Polystomatidae</taxon>
        <taxon>Protopolystoma</taxon>
    </lineage>
</organism>